<dbReference type="InterPro" id="IPR004682">
    <property type="entry name" value="TRAP_DctP"/>
</dbReference>
<keyword evidence="7" id="KW-1185">Reference proteome</keyword>
<sequence>MVAHSNLIYKSYLIFQIVDRKPTTNNNPWEDTLFKKTTVALSAALAAGLAFAASAETVIKVGHGAAEAFHMHRALLKFEELVEAGSGGEIDVQIFPSSQMGPDREMIEGVQTGVLEMAIPPSSFFAGWDPAFAVIELPYMYASKDIAFGVLDSDAGNEMLARVENQGLVGLGWLELGIRNVTNNVRPVAVPADLDGVKLRTMKVPAHVATFESLGANPTPMNFGEVYSALQQGVIDGQENPLAIITSQRFYEVQKYLSTTGHVFAVYMPVISKPFFEGLSAEHQQLVRDSMTASRAYQAELVAAEESAQLEEIRAAGVEVLELTAEQRQAFAEKTESVRLQYREEVGAQAYDTWVAAVAAASGS</sequence>
<dbReference type="EMBL" id="FXYH01000004">
    <property type="protein sequence ID" value="SMX38508.1"/>
    <property type="molecule type" value="Genomic_DNA"/>
</dbReference>
<organism evidence="6 7">
    <name type="scientific">Pelagimonas varians</name>
    <dbReference type="NCBI Taxonomy" id="696760"/>
    <lineage>
        <taxon>Bacteria</taxon>
        <taxon>Pseudomonadati</taxon>
        <taxon>Pseudomonadota</taxon>
        <taxon>Alphaproteobacteria</taxon>
        <taxon>Rhodobacterales</taxon>
        <taxon>Roseobacteraceae</taxon>
        <taxon>Pelagimonas</taxon>
    </lineage>
</organism>
<dbReference type="PANTHER" id="PTHR33376:SF7">
    <property type="entry name" value="C4-DICARBOXYLATE-BINDING PROTEIN DCTB"/>
    <property type="match status" value="1"/>
</dbReference>
<keyword evidence="3" id="KW-0813">Transport</keyword>
<dbReference type="InterPro" id="IPR038404">
    <property type="entry name" value="TRAP_DctP_sf"/>
</dbReference>
<dbReference type="Pfam" id="PF03480">
    <property type="entry name" value="DctP"/>
    <property type="match status" value="1"/>
</dbReference>
<dbReference type="InterPro" id="IPR018389">
    <property type="entry name" value="DctP_fam"/>
</dbReference>
<evidence type="ECO:0000256" key="4">
    <source>
        <dbReference type="ARBA" id="ARBA00022729"/>
    </source>
</evidence>
<dbReference type="Proteomes" id="UP000220836">
    <property type="component" value="Unassembled WGS sequence"/>
</dbReference>
<keyword evidence="4" id="KW-0732">Signal</keyword>
<dbReference type="CDD" id="cd13603">
    <property type="entry name" value="PBP2_TRAP_Siap_TeaA_like"/>
    <property type="match status" value="1"/>
</dbReference>
<evidence type="ECO:0000256" key="1">
    <source>
        <dbReference type="ARBA" id="ARBA00004418"/>
    </source>
</evidence>
<comment type="similarity">
    <text evidence="2">Belongs to the bacterial solute-binding protein 7 family.</text>
</comment>
<dbReference type="PIRSF" id="PIRSF006470">
    <property type="entry name" value="DctB"/>
    <property type="match status" value="1"/>
</dbReference>
<evidence type="ECO:0000256" key="3">
    <source>
        <dbReference type="ARBA" id="ARBA00022448"/>
    </source>
</evidence>
<accession>A0A238K6I9</accession>
<dbReference type="NCBIfam" id="NF037995">
    <property type="entry name" value="TRAP_S1"/>
    <property type="match status" value="1"/>
</dbReference>
<gene>
    <name evidence="6" type="primary">yiaO_3</name>
    <name evidence="6" type="ORF">PEV8663_01372</name>
</gene>
<evidence type="ECO:0000313" key="6">
    <source>
        <dbReference type="EMBL" id="SMX38508.1"/>
    </source>
</evidence>
<evidence type="ECO:0000256" key="5">
    <source>
        <dbReference type="ARBA" id="ARBA00022764"/>
    </source>
</evidence>
<comment type="subcellular location">
    <subcellularLocation>
        <location evidence="1">Periplasm</location>
    </subcellularLocation>
</comment>
<name>A0A238K6I9_9RHOB</name>
<reference evidence="6 7" key="1">
    <citation type="submission" date="2017-05" db="EMBL/GenBank/DDBJ databases">
        <authorList>
            <person name="Song R."/>
            <person name="Chenine A.L."/>
            <person name="Ruprecht R.M."/>
        </authorList>
    </citation>
    <scope>NUCLEOTIDE SEQUENCE [LARGE SCALE GENOMIC DNA]</scope>
    <source>
        <strain evidence="6 7">CECT 8663</strain>
    </source>
</reference>
<proteinExistence type="inferred from homology"/>
<evidence type="ECO:0000313" key="7">
    <source>
        <dbReference type="Proteomes" id="UP000220836"/>
    </source>
</evidence>
<dbReference type="GO" id="GO:0055085">
    <property type="term" value="P:transmembrane transport"/>
    <property type="evidence" value="ECO:0007669"/>
    <property type="project" value="InterPro"/>
</dbReference>
<dbReference type="GO" id="GO:0030288">
    <property type="term" value="C:outer membrane-bounded periplasmic space"/>
    <property type="evidence" value="ECO:0007669"/>
    <property type="project" value="InterPro"/>
</dbReference>
<dbReference type="NCBIfam" id="TIGR00787">
    <property type="entry name" value="dctP"/>
    <property type="match status" value="1"/>
</dbReference>
<keyword evidence="5" id="KW-0574">Periplasm</keyword>
<dbReference type="AlphaFoldDB" id="A0A238K6I9"/>
<dbReference type="PANTHER" id="PTHR33376">
    <property type="match status" value="1"/>
</dbReference>
<evidence type="ECO:0000256" key="2">
    <source>
        <dbReference type="ARBA" id="ARBA00009023"/>
    </source>
</evidence>
<dbReference type="Gene3D" id="3.40.190.170">
    <property type="entry name" value="Bacterial extracellular solute-binding protein, family 7"/>
    <property type="match status" value="1"/>
</dbReference>
<protein>
    <submittedName>
        <fullName evidence="6">2,3-diketo-L-gulonate-binding periplasmic protein YiaO</fullName>
    </submittedName>
</protein>